<feature type="region of interest" description="Disordered" evidence="1">
    <location>
        <begin position="1"/>
        <end position="35"/>
    </location>
</feature>
<sequence length="218" mass="23298">MAKTPLGPSASPSSASPSASSSTTTASASSPAQGPAPSLLARIVRLVHHRWVEGRLHRALPPDLLDRITRRVAASERRHTGQIRICAEGSLPTSYLWRGASARERAVTLFGKLRVWDTEHNNGVLIYLLLAEHAIEIVADRGLARTVPPETWRTLVVHMGEAFRAERYEDGLTQALAEVSALLATHFPAGVGDDGAAASGRNELPDAPVLAGDALLKE</sequence>
<feature type="domain" description="TPM" evidence="2">
    <location>
        <begin position="61"/>
        <end position="180"/>
    </location>
</feature>
<dbReference type="STRING" id="187868.SAMN05192589_11352"/>
<keyword evidence="4" id="KW-1185">Reference proteome</keyword>
<dbReference type="Proteomes" id="UP000198781">
    <property type="component" value="Unassembled WGS sequence"/>
</dbReference>
<accession>A0A1G7AST9</accession>
<evidence type="ECO:0000256" key="1">
    <source>
        <dbReference type="SAM" id="MobiDB-lite"/>
    </source>
</evidence>
<dbReference type="Pfam" id="PF04536">
    <property type="entry name" value="TPM_phosphatase"/>
    <property type="match status" value="1"/>
</dbReference>
<dbReference type="AlphaFoldDB" id="A0A1G7AST9"/>
<gene>
    <name evidence="3" type="ORF">SAMN05192589_11352</name>
</gene>
<dbReference type="PANTHER" id="PTHR30373:SF8">
    <property type="entry name" value="BLL7265 PROTEIN"/>
    <property type="match status" value="1"/>
</dbReference>
<evidence type="ECO:0000313" key="4">
    <source>
        <dbReference type="Proteomes" id="UP000198781"/>
    </source>
</evidence>
<dbReference type="OrthoDB" id="5683663at2"/>
<evidence type="ECO:0000259" key="2">
    <source>
        <dbReference type="Pfam" id="PF04536"/>
    </source>
</evidence>
<reference evidence="3 4" key="1">
    <citation type="submission" date="2016-10" db="EMBL/GenBank/DDBJ databases">
        <authorList>
            <person name="de Groot N.N."/>
        </authorList>
    </citation>
    <scope>NUCLEOTIDE SEQUENCE [LARGE SCALE GENOMIC DNA]</scope>
    <source>
        <strain evidence="3 4">DSM 16619</strain>
    </source>
</reference>
<evidence type="ECO:0000313" key="3">
    <source>
        <dbReference type="EMBL" id="SDE17863.1"/>
    </source>
</evidence>
<protein>
    <submittedName>
        <fullName evidence="3">TLP18.3, Psb32 and MOLO-1 founding protein of phosphatase</fullName>
    </submittedName>
</protein>
<dbReference type="PANTHER" id="PTHR30373">
    <property type="entry name" value="UPF0603 PROTEIN YGCG"/>
    <property type="match status" value="1"/>
</dbReference>
<dbReference type="Gene3D" id="3.10.310.50">
    <property type="match status" value="1"/>
</dbReference>
<proteinExistence type="predicted"/>
<organism evidence="3 4">
    <name type="scientific">Paracidovorax valerianellae</name>
    <dbReference type="NCBI Taxonomy" id="187868"/>
    <lineage>
        <taxon>Bacteria</taxon>
        <taxon>Pseudomonadati</taxon>
        <taxon>Pseudomonadota</taxon>
        <taxon>Betaproteobacteria</taxon>
        <taxon>Burkholderiales</taxon>
        <taxon>Comamonadaceae</taxon>
        <taxon>Paracidovorax</taxon>
    </lineage>
</organism>
<name>A0A1G7AST9_9BURK</name>
<dbReference type="EMBL" id="FMZC01000013">
    <property type="protein sequence ID" value="SDE17863.1"/>
    <property type="molecule type" value="Genomic_DNA"/>
</dbReference>
<dbReference type="InterPro" id="IPR007621">
    <property type="entry name" value="TPM_dom"/>
</dbReference>